<feature type="region of interest" description="Disordered" evidence="6">
    <location>
        <begin position="1"/>
        <end position="74"/>
    </location>
</feature>
<organism evidence="8 9">
    <name type="scientific">Ensete ventricosum</name>
    <name type="common">Abyssinian banana</name>
    <name type="synonym">Musa ensete</name>
    <dbReference type="NCBI Taxonomy" id="4639"/>
    <lineage>
        <taxon>Eukaryota</taxon>
        <taxon>Viridiplantae</taxon>
        <taxon>Streptophyta</taxon>
        <taxon>Embryophyta</taxon>
        <taxon>Tracheophyta</taxon>
        <taxon>Spermatophyta</taxon>
        <taxon>Magnoliopsida</taxon>
        <taxon>Liliopsida</taxon>
        <taxon>Zingiberales</taxon>
        <taxon>Musaceae</taxon>
        <taxon>Ensete</taxon>
    </lineage>
</organism>
<dbReference type="InterPro" id="IPR001932">
    <property type="entry name" value="PPM-type_phosphatase-like_dom"/>
</dbReference>
<dbReference type="PANTHER" id="PTHR47992">
    <property type="entry name" value="PROTEIN PHOSPHATASE"/>
    <property type="match status" value="1"/>
</dbReference>
<feature type="domain" description="PPM-type phosphatase" evidence="7">
    <location>
        <begin position="87"/>
        <end position="301"/>
    </location>
</feature>
<evidence type="ECO:0000313" key="8">
    <source>
        <dbReference type="EMBL" id="RRT43650.1"/>
    </source>
</evidence>
<feature type="compositionally biased region" description="Polar residues" evidence="6">
    <location>
        <begin position="1"/>
        <end position="11"/>
    </location>
</feature>
<dbReference type="EC" id="3.1.3.16" evidence="1"/>
<dbReference type="InterPro" id="IPR036457">
    <property type="entry name" value="PPM-type-like_dom_sf"/>
</dbReference>
<dbReference type="Gene3D" id="3.60.40.10">
    <property type="entry name" value="PPM-type phosphatase domain"/>
    <property type="match status" value="2"/>
</dbReference>
<gene>
    <name evidence="8" type="ORF">B296_00035826</name>
</gene>
<protein>
    <recommendedName>
        <fullName evidence="1">protein-serine/threonine phosphatase</fullName>
        <ecNumber evidence="1">3.1.3.16</ecNumber>
    </recommendedName>
</protein>
<sequence>MGSCLSSSASPATADRTLTVGPRGGGSSGLSRFRSRSWRGRKKAMKEKQKRGGGGQRRAVVDGSGEAEEDELDRVPGRMFLNGASEAACLYTQQGRKGTNQDAMILKLTVEDLTRNWKNFSLTKDTIFCGVFDGHGPYGHMVSKKVRDSLPLKLSTQWRASLNSHESPDPNGSISGSMNSEETASMSIDDECGESLDVDENEKLPEMYLPLKQSFLKSFKSMDKELKFHPTIDCFCSGTTAVTVVKQVWDVLSNKEVVDVVGSAPTRSTAARAVVDCAVRAWRLKFPTSKIDDCAVVCLFLKPISSSDPVHKCDSNRSDTESAETAVLVLADKEITVKQETHELITVDAPTSALEPSYPVHSANEIVPVSSEGPDLETVTERSQSTRSLADCISTTEEEEWSALEGITRVNSLLNLPRFLSGDKRSSSWKKWL</sequence>
<comment type="catalytic activity">
    <reaction evidence="4">
        <text>O-phospho-L-seryl-[protein] + H2O = L-seryl-[protein] + phosphate</text>
        <dbReference type="Rhea" id="RHEA:20629"/>
        <dbReference type="Rhea" id="RHEA-COMP:9863"/>
        <dbReference type="Rhea" id="RHEA-COMP:11604"/>
        <dbReference type="ChEBI" id="CHEBI:15377"/>
        <dbReference type="ChEBI" id="CHEBI:29999"/>
        <dbReference type="ChEBI" id="CHEBI:43474"/>
        <dbReference type="ChEBI" id="CHEBI:83421"/>
        <dbReference type="EC" id="3.1.3.16"/>
    </reaction>
</comment>
<reference evidence="8 9" key="1">
    <citation type="journal article" date="2014" name="Agronomy (Basel)">
        <title>A Draft Genome Sequence for Ensete ventricosum, the Drought-Tolerant Tree Against Hunger.</title>
        <authorList>
            <person name="Harrison J."/>
            <person name="Moore K.A."/>
            <person name="Paszkiewicz K."/>
            <person name="Jones T."/>
            <person name="Grant M."/>
            <person name="Ambacheew D."/>
            <person name="Muzemil S."/>
            <person name="Studholme D.J."/>
        </authorList>
    </citation>
    <scope>NUCLEOTIDE SEQUENCE [LARGE SCALE GENOMIC DNA]</scope>
</reference>
<evidence type="ECO:0000256" key="3">
    <source>
        <dbReference type="ARBA" id="ARBA00022912"/>
    </source>
</evidence>
<evidence type="ECO:0000256" key="5">
    <source>
        <dbReference type="ARBA" id="ARBA00048336"/>
    </source>
</evidence>
<feature type="region of interest" description="Disordered" evidence="6">
    <location>
        <begin position="161"/>
        <end position="185"/>
    </location>
</feature>
<evidence type="ECO:0000256" key="1">
    <source>
        <dbReference type="ARBA" id="ARBA00013081"/>
    </source>
</evidence>
<evidence type="ECO:0000313" key="9">
    <source>
        <dbReference type="Proteomes" id="UP000287651"/>
    </source>
</evidence>
<dbReference type="PROSITE" id="PS51746">
    <property type="entry name" value="PPM_2"/>
    <property type="match status" value="1"/>
</dbReference>
<dbReference type="EMBL" id="AMZH03016993">
    <property type="protein sequence ID" value="RRT43650.1"/>
    <property type="molecule type" value="Genomic_DNA"/>
</dbReference>
<dbReference type="GO" id="GO:0004722">
    <property type="term" value="F:protein serine/threonine phosphatase activity"/>
    <property type="evidence" value="ECO:0007669"/>
    <property type="project" value="UniProtKB-EC"/>
</dbReference>
<comment type="catalytic activity">
    <reaction evidence="5">
        <text>O-phospho-L-threonyl-[protein] + H2O = L-threonyl-[protein] + phosphate</text>
        <dbReference type="Rhea" id="RHEA:47004"/>
        <dbReference type="Rhea" id="RHEA-COMP:11060"/>
        <dbReference type="Rhea" id="RHEA-COMP:11605"/>
        <dbReference type="ChEBI" id="CHEBI:15377"/>
        <dbReference type="ChEBI" id="CHEBI:30013"/>
        <dbReference type="ChEBI" id="CHEBI:43474"/>
        <dbReference type="ChEBI" id="CHEBI:61977"/>
        <dbReference type="EC" id="3.1.3.16"/>
    </reaction>
</comment>
<dbReference type="Proteomes" id="UP000287651">
    <property type="component" value="Unassembled WGS sequence"/>
</dbReference>
<comment type="caution">
    <text evidence="8">The sequence shown here is derived from an EMBL/GenBank/DDBJ whole genome shotgun (WGS) entry which is preliminary data.</text>
</comment>
<keyword evidence="2" id="KW-0378">Hydrolase</keyword>
<evidence type="ECO:0000256" key="4">
    <source>
        <dbReference type="ARBA" id="ARBA00047761"/>
    </source>
</evidence>
<name>A0A426XWC0_ENSVE</name>
<accession>A0A426XWC0</accession>
<evidence type="ECO:0000256" key="6">
    <source>
        <dbReference type="SAM" id="MobiDB-lite"/>
    </source>
</evidence>
<keyword evidence="3" id="KW-0904">Protein phosphatase</keyword>
<evidence type="ECO:0000256" key="2">
    <source>
        <dbReference type="ARBA" id="ARBA00022801"/>
    </source>
</evidence>
<dbReference type="InterPro" id="IPR015655">
    <property type="entry name" value="PP2C"/>
</dbReference>
<proteinExistence type="predicted"/>
<evidence type="ECO:0000259" key="7">
    <source>
        <dbReference type="PROSITE" id="PS51746"/>
    </source>
</evidence>
<feature type="compositionally biased region" description="Basic residues" evidence="6">
    <location>
        <begin position="33"/>
        <end position="51"/>
    </location>
</feature>
<dbReference type="AlphaFoldDB" id="A0A426XWC0"/>
<dbReference type="SUPFAM" id="SSF81606">
    <property type="entry name" value="PP2C-like"/>
    <property type="match status" value="1"/>
</dbReference>